<sequence length="72" mass="8243">MFSYGMVRQGHDQVGGISEEGWISNKNYDETVQRVAGLKSALIASAEGDKEDVRLLENWWLFRDRDEVINLV</sequence>
<accession>A0A1L9V0V8</accession>
<keyword evidence="2" id="KW-1185">Reference proteome</keyword>
<gene>
    <name evidence="1" type="ORF">ASPBRDRAFT_240692</name>
</gene>
<dbReference type="RefSeq" id="XP_067484795.1">
    <property type="nucleotide sequence ID" value="XM_067622038.1"/>
</dbReference>
<dbReference type="OrthoDB" id="10003767at2759"/>
<evidence type="ECO:0000313" key="1">
    <source>
        <dbReference type="EMBL" id="OJJ77548.1"/>
    </source>
</evidence>
<evidence type="ECO:0000313" key="2">
    <source>
        <dbReference type="Proteomes" id="UP000184499"/>
    </source>
</evidence>
<organism evidence="1 2">
    <name type="scientific">Aspergillus brasiliensis (strain CBS 101740 / IMI 381727 / IBT 21946)</name>
    <dbReference type="NCBI Taxonomy" id="767769"/>
    <lineage>
        <taxon>Eukaryota</taxon>
        <taxon>Fungi</taxon>
        <taxon>Dikarya</taxon>
        <taxon>Ascomycota</taxon>
        <taxon>Pezizomycotina</taxon>
        <taxon>Eurotiomycetes</taxon>
        <taxon>Eurotiomycetidae</taxon>
        <taxon>Eurotiales</taxon>
        <taxon>Aspergillaceae</taxon>
        <taxon>Aspergillus</taxon>
        <taxon>Aspergillus subgen. Circumdati</taxon>
    </lineage>
</organism>
<dbReference type="VEuPathDB" id="FungiDB:ASPBRDRAFT_240692"/>
<proteinExistence type="predicted"/>
<dbReference type="Proteomes" id="UP000184499">
    <property type="component" value="Unassembled WGS sequence"/>
</dbReference>
<protein>
    <submittedName>
        <fullName evidence="1">Uncharacterized protein</fullName>
    </submittedName>
</protein>
<dbReference type="AlphaFoldDB" id="A0A1L9V0V8"/>
<reference evidence="2" key="1">
    <citation type="journal article" date="2017" name="Genome Biol.">
        <title>Comparative genomics reveals high biological diversity and specific adaptations in the industrially and medically important fungal genus Aspergillus.</title>
        <authorList>
            <person name="de Vries R.P."/>
            <person name="Riley R."/>
            <person name="Wiebenga A."/>
            <person name="Aguilar-Osorio G."/>
            <person name="Amillis S."/>
            <person name="Uchima C.A."/>
            <person name="Anderluh G."/>
            <person name="Asadollahi M."/>
            <person name="Askin M."/>
            <person name="Barry K."/>
            <person name="Battaglia E."/>
            <person name="Bayram O."/>
            <person name="Benocci T."/>
            <person name="Braus-Stromeyer S.A."/>
            <person name="Caldana C."/>
            <person name="Canovas D."/>
            <person name="Cerqueira G.C."/>
            <person name="Chen F."/>
            <person name="Chen W."/>
            <person name="Choi C."/>
            <person name="Clum A."/>
            <person name="Dos Santos R.A."/>
            <person name="Damasio A.R."/>
            <person name="Diallinas G."/>
            <person name="Emri T."/>
            <person name="Fekete E."/>
            <person name="Flipphi M."/>
            <person name="Freyberg S."/>
            <person name="Gallo A."/>
            <person name="Gournas C."/>
            <person name="Habgood R."/>
            <person name="Hainaut M."/>
            <person name="Harispe M.L."/>
            <person name="Henrissat B."/>
            <person name="Hilden K.S."/>
            <person name="Hope R."/>
            <person name="Hossain A."/>
            <person name="Karabika E."/>
            <person name="Karaffa L."/>
            <person name="Karanyi Z."/>
            <person name="Krasevec N."/>
            <person name="Kuo A."/>
            <person name="Kusch H."/>
            <person name="LaButti K."/>
            <person name="Lagendijk E.L."/>
            <person name="Lapidus A."/>
            <person name="Levasseur A."/>
            <person name="Lindquist E."/>
            <person name="Lipzen A."/>
            <person name="Logrieco A.F."/>
            <person name="MacCabe A."/>
            <person name="Maekelae M.R."/>
            <person name="Malavazi I."/>
            <person name="Melin P."/>
            <person name="Meyer V."/>
            <person name="Mielnichuk N."/>
            <person name="Miskei M."/>
            <person name="Molnar A.P."/>
            <person name="Mule G."/>
            <person name="Ngan C.Y."/>
            <person name="Orejas M."/>
            <person name="Orosz E."/>
            <person name="Ouedraogo J.P."/>
            <person name="Overkamp K.M."/>
            <person name="Park H.-S."/>
            <person name="Perrone G."/>
            <person name="Piumi F."/>
            <person name="Punt P.J."/>
            <person name="Ram A.F."/>
            <person name="Ramon A."/>
            <person name="Rauscher S."/>
            <person name="Record E."/>
            <person name="Riano-Pachon D.M."/>
            <person name="Robert V."/>
            <person name="Roehrig J."/>
            <person name="Ruller R."/>
            <person name="Salamov A."/>
            <person name="Salih N.S."/>
            <person name="Samson R.A."/>
            <person name="Sandor E."/>
            <person name="Sanguinetti M."/>
            <person name="Schuetze T."/>
            <person name="Sepcic K."/>
            <person name="Shelest E."/>
            <person name="Sherlock G."/>
            <person name="Sophianopoulou V."/>
            <person name="Squina F.M."/>
            <person name="Sun H."/>
            <person name="Susca A."/>
            <person name="Todd R.B."/>
            <person name="Tsang A."/>
            <person name="Unkles S.E."/>
            <person name="van de Wiele N."/>
            <person name="van Rossen-Uffink D."/>
            <person name="Oliveira J.V."/>
            <person name="Vesth T.C."/>
            <person name="Visser J."/>
            <person name="Yu J.-H."/>
            <person name="Zhou M."/>
            <person name="Andersen M.R."/>
            <person name="Archer D.B."/>
            <person name="Baker S.E."/>
            <person name="Benoit I."/>
            <person name="Brakhage A.A."/>
            <person name="Braus G.H."/>
            <person name="Fischer R."/>
            <person name="Frisvad J.C."/>
            <person name="Goldman G.H."/>
            <person name="Houbraken J."/>
            <person name="Oakley B."/>
            <person name="Pocsi I."/>
            <person name="Scazzocchio C."/>
            <person name="Seiboth B."/>
            <person name="vanKuyk P.A."/>
            <person name="Wortman J."/>
            <person name="Dyer P.S."/>
            <person name="Grigoriev I.V."/>
        </authorList>
    </citation>
    <scope>NUCLEOTIDE SEQUENCE [LARGE SCALE GENOMIC DNA]</scope>
    <source>
        <strain evidence="2">CBS 101740 / IMI 381727 / IBT 21946</strain>
    </source>
</reference>
<dbReference type="GeneID" id="93574526"/>
<name>A0A1L9V0V8_ASPBC</name>
<dbReference type="EMBL" id="KV878679">
    <property type="protein sequence ID" value="OJJ77548.1"/>
    <property type="molecule type" value="Genomic_DNA"/>
</dbReference>